<keyword evidence="13" id="KW-1185">Reference proteome</keyword>
<dbReference type="InterPro" id="IPR036565">
    <property type="entry name" value="Mur-like_cat_sf"/>
</dbReference>
<dbReference type="SUPFAM" id="SSF63418">
    <property type="entry name" value="MurE/MurF N-terminal domain"/>
    <property type="match status" value="1"/>
</dbReference>
<keyword evidence="3 7" id="KW-0133">Cell shape</keyword>
<gene>
    <name evidence="7 12" type="primary">murE</name>
    <name evidence="12" type="ORF">GCM10010123_14030</name>
</gene>
<comment type="similarity">
    <text evidence="1 7">Belongs to the MurCDEF family. MurE subfamily.</text>
</comment>
<organism evidence="12 13">
    <name type="scientific">Pilimelia anulata</name>
    <dbReference type="NCBI Taxonomy" id="53371"/>
    <lineage>
        <taxon>Bacteria</taxon>
        <taxon>Bacillati</taxon>
        <taxon>Actinomycetota</taxon>
        <taxon>Actinomycetes</taxon>
        <taxon>Micromonosporales</taxon>
        <taxon>Micromonosporaceae</taxon>
        <taxon>Pilimelia</taxon>
    </lineage>
</organism>
<evidence type="ECO:0000256" key="4">
    <source>
        <dbReference type="ARBA" id="ARBA00022984"/>
    </source>
</evidence>
<feature type="binding site" evidence="7">
    <location>
        <position position="394"/>
    </location>
    <ligand>
        <name>meso-2,6-diaminopimelate</name>
        <dbReference type="ChEBI" id="CHEBI:57791"/>
    </ligand>
</feature>
<dbReference type="InterPro" id="IPR035911">
    <property type="entry name" value="MurE/MurF_N"/>
</dbReference>
<evidence type="ECO:0000256" key="7">
    <source>
        <dbReference type="HAMAP-Rule" id="MF_00208"/>
    </source>
</evidence>
<dbReference type="GO" id="GO:0008360">
    <property type="term" value="P:regulation of cell shape"/>
    <property type="evidence" value="ECO:0007669"/>
    <property type="project" value="UniProtKB-KW"/>
</dbReference>
<comment type="subcellular location">
    <subcellularLocation>
        <location evidence="7 8">Cytoplasm</location>
    </subcellularLocation>
</comment>
<dbReference type="SUPFAM" id="SSF53244">
    <property type="entry name" value="MurD-like peptide ligases, peptide-binding domain"/>
    <property type="match status" value="1"/>
</dbReference>
<dbReference type="InterPro" id="IPR000713">
    <property type="entry name" value="Mur_ligase_N"/>
</dbReference>
<dbReference type="InterPro" id="IPR036615">
    <property type="entry name" value="Mur_ligase_C_dom_sf"/>
</dbReference>
<dbReference type="AlphaFoldDB" id="A0A8J3F869"/>
<dbReference type="InterPro" id="IPR005761">
    <property type="entry name" value="UDP-N-AcMur-Glu-dNH2Pim_ligase"/>
</dbReference>
<feature type="binding site" evidence="7">
    <location>
        <begin position="418"/>
        <end position="421"/>
    </location>
    <ligand>
        <name>meso-2,6-diaminopimelate</name>
        <dbReference type="ChEBI" id="CHEBI:57791"/>
    </ligand>
</feature>
<dbReference type="HAMAP" id="MF_00208">
    <property type="entry name" value="MurE"/>
    <property type="match status" value="1"/>
</dbReference>
<dbReference type="GO" id="GO:0005737">
    <property type="term" value="C:cytoplasm"/>
    <property type="evidence" value="ECO:0007669"/>
    <property type="project" value="UniProtKB-SubCell"/>
</dbReference>
<dbReference type="GO" id="GO:0005524">
    <property type="term" value="F:ATP binding"/>
    <property type="evidence" value="ECO:0007669"/>
    <property type="project" value="UniProtKB-UniRule"/>
</dbReference>
<dbReference type="InterPro" id="IPR013221">
    <property type="entry name" value="Mur_ligase_cen"/>
</dbReference>
<dbReference type="PANTHER" id="PTHR23135">
    <property type="entry name" value="MUR LIGASE FAMILY MEMBER"/>
    <property type="match status" value="1"/>
</dbReference>
<keyword evidence="7 12" id="KW-0436">Ligase</keyword>
<evidence type="ECO:0000256" key="3">
    <source>
        <dbReference type="ARBA" id="ARBA00022960"/>
    </source>
</evidence>
<evidence type="ECO:0000313" key="12">
    <source>
        <dbReference type="EMBL" id="GGJ85532.1"/>
    </source>
</evidence>
<proteinExistence type="inferred from homology"/>
<feature type="modified residue" description="N6-carboxylysine" evidence="7">
    <location>
        <position position="234"/>
    </location>
</feature>
<feature type="domain" description="Mur ligase N-terminal catalytic" evidence="9">
    <location>
        <begin position="35"/>
        <end position="111"/>
    </location>
</feature>
<dbReference type="NCBIfam" id="NF001126">
    <property type="entry name" value="PRK00139.1-4"/>
    <property type="match status" value="1"/>
</dbReference>
<comment type="caution">
    <text evidence="12">The sequence shown here is derived from an EMBL/GenBank/DDBJ whole genome shotgun (WGS) entry which is preliminary data.</text>
</comment>
<reference evidence="12" key="1">
    <citation type="journal article" date="2014" name="Int. J. Syst. Evol. Microbiol.">
        <title>Complete genome sequence of Corynebacterium casei LMG S-19264T (=DSM 44701T), isolated from a smear-ripened cheese.</title>
        <authorList>
            <consortium name="US DOE Joint Genome Institute (JGI-PGF)"/>
            <person name="Walter F."/>
            <person name="Albersmeier A."/>
            <person name="Kalinowski J."/>
            <person name="Ruckert C."/>
        </authorList>
    </citation>
    <scope>NUCLEOTIDE SEQUENCE</scope>
    <source>
        <strain evidence="12">JCM 3090</strain>
    </source>
</reference>
<evidence type="ECO:0000256" key="8">
    <source>
        <dbReference type="RuleBase" id="RU004135"/>
    </source>
</evidence>
<dbReference type="RefSeq" id="WP_189169197.1">
    <property type="nucleotide sequence ID" value="NZ_BMQB01000002.1"/>
</dbReference>
<keyword evidence="7" id="KW-0547">Nucleotide-binding</keyword>
<keyword evidence="7" id="KW-0963">Cytoplasm</keyword>
<dbReference type="GO" id="GO:0000287">
    <property type="term" value="F:magnesium ion binding"/>
    <property type="evidence" value="ECO:0007669"/>
    <property type="project" value="UniProtKB-UniRule"/>
</dbReference>
<dbReference type="GO" id="GO:0051301">
    <property type="term" value="P:cell division"/>
    <property type="evidence" value="ECO:0007669"/>
    <property type="project" value="UniProtKB-KW"/>
</dbReference>
<dbReference type="Pfam" id="PF01225">
    <property type="entry name" value="Mur_ligase"/>
    <property type="match status" value="1"/>
</dbReference>
<dbReference type="Pfam" id="PF08245">
    <property type="entry name" value="Mur_ligase_M"/>
    <property type="match status" value="1"/>
</dbReference>
<evidence type="ECO:0000256" key="1">
    <source>
        <dbReference type="ARBA" id="ARBA00005898"/>
    </source>
</evidence>
<feature type="binding site" evidence="7">
    <location>
        <begin position="167"/>
        <end position="168"/>
    </location>
    <ligand>
        <name>UDP-N-acetyl-alpha-D-muramoyl-L-alanyl-D-glutamate</name>
        <dbReference type="ChEBI" id="CHEBI:83900"/>
    </ligand>
</feature>
<dbReference type="NCBIfam" id="NF001124">
    <property type="entry name" value="PRK00139.1-2"/>
    <property type="match status" value="1"/>
</dbReference>
<dbReference type="Proteomes" id="UP000649739">
    <property type="component" value="Unassembled WGS sequence"/>
</dbReference>
<evidence type="ECO:0000259" key="9">
    <source>
        <dbReference type="Pfam" id="PF01225"/>
    </source>
</evidence>
<comment type="cofactor">
    <cofactor evidence="7">
        <name>Mg(2+)</name>
        <dbReference type="ChEBI" id="CHEBI:18420"/>
    </cofactor>
</comment>
<sequence length="508" mass="50119">MPSYPRPRATHPVRLADLAAALGAAIEPAGATARLTGVSHASGEVAAGDLYAALPGARQHGARFVGEAAARGAAAVLTDPAGAPAAAAAGLPALVLPDPRAALGAAAAAVYGDPTAGMSVIGLTGTAGKTTTAYLVEAGLRAAGRTTGLIGTVETRLGDLVVPSTRTTPEATDLQASLAAARERGVTDVVMEVSSHALALDRVAGVRFAVGGWTNFGQDHLDFHADAADYFAAKARLFDGRSAVEVLNADDPALAGLVRPHTVTYSAAGAAGATWRAADVRGVGEQRFTALGPAGLAVPAGVAFPGRHNVANALLALAALVAVGVDPAAGAAAVAGVRLIPGRLEEVPAPGAVRGVVDYAHKPDAIVAVLRALRELATAAGGRVVCVLGAGGDRDAGKRPLMGAAAAAGADLVIVTDDNPRTEDPAAIRAAVLAGTAGGPAQVSEVPGRRTAIAAAVELAKPGDVVALLGKGHERGQIVGADVLPFDDREELAAALAARPDGGAGGSR</sequence>
<keyword evidence="2 7" id="KW-0132">Cell division</keyword>
<evidence type="ECO:0000259" key="11">
    <source>
        <dbReference type="Pfam" id="PF08245"/>
    </source>
</evidence>
<protein>
    <recommendedName>
        <fullName evidence="7">UDP-N-acetylmuramoyl-L-alanyl-D-glutamate--2,6-diaminopimelate ligase</fullName>
        <ecNumber evidence="7">6.3.2.13</ecNumber>
    </recommendedName>
    <alternativeName>
        <fullName evidence="7">Meso-A2pm-adding enzyme</fullName>
    </alternativeName>
    <alternativeName>
        <fullName evidence="7">Meso-diaminopimelate-adding enzyme</fullName>
    </alternativeName>
    <alternativeName>
        <fullName evidence="7">UDP-MurNAc-L-Ala-D-Glu:meso-diaminopimelate ligase</fullName>
    </alternativeName>
    <alternativeName>
        <fullName evidence="7">UDP-MurNAc-tripeptide synthetase</fullName>
    </alternativeName>
    <alternativeName>
        <fullName evidence="7">UDP-N-acetylmuramyl-tripeptide synthetase</fullName>
    </alternativeName>
</protein>
<name>A0A8J3F869_9ACTN</name>
<dbReference type="UniPathway" id="UPA00219"/>
<dbReference type="InterPro" id="IPR004101">
    <property type="entry name" value="Mur_ligase_C"/>
</dbReference>
<comment type="pathway">
    <text evidence="7 8">Cell wall biogenesis; peptidoglycan biosynthesis.</text>
</comment>
<feature type="domain" description="Mur ligase central" evidence="11">
    <location>
        <begin position="124"/>
        <end position="319"/>
    </location>
</feature>
<dbReference type="EMBL" id="BMQB01000002">
    <property type="protein sequence ID" value="GGJ85532.1"/>
    <property type="molecule type" value="Genomic_DNA"/>
</dbReference>
<dbReference type="SUPFAM" id="SSF53623">
    <property type="entry name" value="MurD-like peptide ligases, catalytic domain"/>
    <property type="match status" value="1"/>
</dbReference>
<keyword evidence="4 7" id="KW-0573">Peptidoglycan synthesis</keyword>
<evidence type="ECO:0000313" key="13">
    <source>
        <dbReference type="Proteomes" id="UP000649739"/>
    </source>
</evidence>
<feature type="binding site" evidence="7">
    <location>
        <begin position="125"/>
        <end position="131"/>
    </location>
    <ligand>
        <name>ATP</name>
        <dbReference type="ChEBI" id="CHEBI:30616"/>
    </ligand>
</feature>
<feature type="binding site" evidence="7">
    <location>
        <position position="474"/>
    </location>
    <ligand>
        <name>meso-2,6-diaminopimelate</name>
        <dbReference type="ChEBI" id="CHEBI:57791"/>
    </ligand>
</feature>
<evidence type="ECO:0000256" key="2">
    <source>
        <dbReference type="ARBA" id="ARBA00022618"/>
    </source>
</evidence>
<dbReference type="Gene3D" id="3.40.1390.10">
    <property type="entry name" value="MurE/MurF, N-terminal domain"/>
    <property type="match status" value="1"/>
</dbReference>
<keyword evidence="7" id="KW-0067">ATP-binding</keyword>
<comment type="function">
    <text evidence="7">Catalyzes the addition of meso-diaminopimelic acid to the nucleotide precursor UDP-N-acetylmuramoyl-L-alanyl-D-glutamate (UMAG) in the biosynthesis of bacterial cell-wall peptidoglycan.</text>
</comment>
<keyword evidence="7" id="KW-0460">Magnesium</keyword>
<feature type="domain" description="Mur ligase C-terminal" evidence="10">
    <location>
        <begin position="342"/>
        <end position="472"/>
    </location>
</feature>
<dbReference type="Gene3D" id="3.40.1190.10">
    <property type="entry name" value="Mur-like, catalytic domain"/>
    <property type="match status" value="1"/>
</dbReference>
<keyword evidence="5 7" id="KW-0131">Cell cycle</keyword>
<dbReference type="NCBIfam" id="TIGR01085">
    <property type="entry name" value="murE"/>
    <property type="match status" value="1"/>
</dbReference>
<feature type="short sequence motif" description="Meso-diaminopimelate recognition motif" evidence="7">
    <location>
        <begin position="418"/>
        <end position="421"/>
    </location>
</feature>
<dbReference type="GO" id="GO:0009252">
    <property type="term" value="P:peptidoglycan biosynthetic process"/>
    <property type="evidence" value="ECO:0007669"/>
    <property type="project" value="UniProtKB-UniRule"/>
</dbReference>
<feature type="binding site" evidence="7">
    <location>
        <position position="42"/>
    </location>
    <ligand>
        <name>UDP-N-acetyl-alpha-D-muramoyl-L-alanyl-D-glutamate</name>
        <dbReference type="ChEBI" id="CHEBI:83900"/>
    </ligand>
</feature>
<feature type="binding site" evidence="7">
    <location>
        <position position="194"/>
    </location>
    <ligand>
        <name>UDP-N-acetyl-alpha-D-muramoyl-L-alanyl-D-glutamate</name>
        <dbReference type="ChEBI" id="CHEBI:83900"/>
    </ligand>
</feature>
<accession>A0A8J3F869</accession>
<dbReference type="GO" id="GO:0071555">
    <property type="term" value="P:cell wall organization"/>
    <property type="evidence" value="ECO:0007669"/>
    <property type="project" value="UniProtKB-KW"/>
</dbReference>
<evidence type="ECO:0000256" key="5">
    <source>
        <dbReference type="ARBA" id="ARBA00023306"/>
    </source>
</evidence>
<keyword evidence="6 7" id="KW-0961">Cell wall biogenesis/degradation</keyword>
<feature type="binding site" evidence="7">
    <location>
        <position position="470"/>
    </location>
    <ligand>
        <name>meso-2,6-diaminopimelate</name>
        <dbReference type="ChEBI" id="CHEBI:57791"/>
    </ligand>
</feature>
<dbReference type="GO" id="GO:0008765">
    <property type="term" value="F:UDP-N-acetylmuramoylalanyl-D-glutamate-2,6-diaminopimelate ligase activity"/>
    <property type="evidence" value="ECO:0007669"/>
    <property type="project" value="UniProtKB-UniRule"/>
</dbReference>
<dbReference type="PANTHER" id="PTHR23135:SF4">
    <property type="entry name" value="UDP-N-ACETYLMURAMOYL-L-ALANYL-D-GLUTAMATE--2,6-DIAMINOPIMELATE LIGASE MURE HOMOLOG, CHLOROPLASTIC"/>
    <property type="match status" value="1"/>
</dbReference>
<comment type="PTM">
    <text evidence="7">Carboxylation is probably crucial for Mg(2+) binding and, consequently, for the gamma-phosphate positioning of ATP.</text>
</comment>
<dbReference type="EC" id="6.3.2.13" evidence="7"/>
<reference evidence="12" key="2">
    <citation type="submission" date="2020-09" db="EMBL/GenBank/DDBJ databases">
        <authorList>
            <person name="Sun Q."/>
            <person name="Ohkuma M."/>
        </authorList>
    </citation>
    <scope>NUCLEOTIDE SEQUENCE</scope>
    <source>
        <strain evidence="12">JCM 3090</strain>
    </source>
</reference>
<comment type="caution">
    <text evidence="7">Lacks conserved residue(s) required for the propagation of feature annotation.</text>
</comment>
<comment type="catalytic activity">
    <reaction evidence="7">
        <text>UDP-N-acetyl-alpha-D-muramoyl-L-alanyl-D-glutamate + meso-2,6-diaminopimelate + ATP = UDP-N-acetyl-alpha-D-muramoyl-L-alanyl-gamma-D-glutamyl-meso-2,6-diaminopimelate + ADP + phosphate + H(+)</text>
        <dbReference type="Rhea" id="RHEA:23676"/>
        <dbReference type="ChEBI" id="CHEBI:15378"/>
        <dbReference type="ChEBI" id="CHEBI:30616"/>
        <dbReference type="ChEBI" id="CHEBI:43474"/>
        <dbReference type="ChEBI" id="CHEBI:57791"/>
        <dbReference type="ChEBI" id="CHEBI:83900"/>
        <dbReference type="ChEBI" id="CHEBI:83905"/>
        <dbReference type="ChEBI" id="CHEBI:456216"/>
        <dbReference type="EC" id="6.3.2.13"/>
    </reaction>
</comment>
<evidence type="ECO:0000256" key="6">
    <source>
        <dbReference type="ARBA" id="ARBA00023316"/>
    </source>
</evidence>
<feature type="binding site" evidence="7">
    <location>
        <position position="202"/>
    </location>
    <ligand>
        <name>UDP-N-acetyl-alpha-D-muramoyl-L-alanyl-D-glutamate</name>
        <dbReference type="ChEBI" id="CHEBI:83900"/>
    </ligand>
</feature>
<evidence type="ECO:0000259" key="10">
    <source>
        <dbReference type="Pfam" id="PF02875"/>
    </source>
</evidence>
<dbReference type="Pfam" id="PF02875">
    <property type="entry name" value="Mur_ligase_C"/>
    <property type="match status" value="1"/>
</dbReference>
<dbReference type="Gene3D" id="3.90.190.20">
    <property type="entry name" value="Mur ligase, C-terminal domain"/>
    <property type="match status" value="1"/>
</dbReference>